<gene>
    <name evidence="2" type="ORF">Vau01_021200</name>
</gene>
<proteinExistence type="predicted"/>
<dbReference type="AlphaFoldDB" id="A0A8J3YYZ9"/>
<reference evidence="2" key="1">
    <citation type="submission" date="2021-01" db="EMBL/GenBank/DDBJ databases">
        <title>Whole genome shotgun sequence of Virgisporangium aurantiacum NBRC 16421.</title>
        <authorList>
            <person name="Komaki H."/>
            <person name="Tamura T."/>
        </authorList>
    </citation>
    <scope>NUCLEOTIDE SEQUENCE</scope>
    <source>
        <strain evidence="2">NBRC 16421</strain>
    </source>
</reference>
<dbReference type="InterPro" id="IPR035919">
    <property type="entry name" value="EAL_sf"/>
</dbReference>
<dbReference type="Gene3D" id="3.20.20.450">
    <property type="entry name" value="EAL domain"/>
    <property type="match status" value="1"/>
</dbReference>
<comment type="caution">
    <text evidence="2">The sequence shown here is derived from an EMBL/GenBank/DDBJ whole genome shotgun (WGS) entry which is preliminary data.</text>
</comment>
<accession>A0A8J3YYZ9</accession>
<dbReference type="GO" id="GO:0071111">
    <property type="term" value="F:cyclic-guanylate-specific phosphodiesterase activity"/>
    <property type="evidence" value="ECO:0007669"/>
    <property type="project" value="InterPro"/>
</dbReference>
<keyword evidence="3" id="KW-1185">Reference proteome</keyword>
<dbReference type="PANTHER" id="PTHR33121:SF76">
    <property type="entry name" value="SIGNALING PROTEIN"/>
    <property type="match status" value="1"/>
</dbReference>
<sequence>MATLFRRGGHEPPQVPEAGIPVDRIVAERLVTAHFQPIVHLDTREVVAFEALARGPAGTVLERPDALFAAAASAGLAWELDTIVRVAAFRAALDADLHPSVSLFVNADPASVGRPVPPELVGTLAEALSRLRVFLDISERALGSSPAATLIGIERARSTGWGISLDNVGLTADSLALMPFARPDVVKVDVSLLHGDGHQRAPRVLGAVTAHRERTGAVTLAAGIETAEHVRTARALGASYGQGFLFGRPEPLPKRTRNPVHPLPLIDSLPPVEADDTPFLVACAHGRAAPAPRAVIEALADDLEQRAALDQDPPVFLACLPAQHMMSGGPLAFLEVIARSASFAAALCAEPPRHLPPGALIHALDAADPLRAEWVTIVIDPHRAVLLAARGDAEDGTMSFRLTYDRSVVVRAARILMRRITT</sequence>
<dbReference type="SUPFAM" id="SSF141868">
    <property type="entry name" value="EAL domain-like"/>
    <property type="match status" value="1"/>
</dbReference>
<dbReference type="PANTHER" id="PTHR33121">
    <property type="entry name" value="CYCLIC DI-GMP PHOSPHODIESTERASE PDEF"/>
    <property type="match status" value="1"/>
</dbReference>
<dbReference type="CDD" id="cd01948">
    <property type="entry name" value="EAL"/>
    <property type="match status" value="1"/>
</dbReference>
<dbReference type="InterPro" id="IPR050706">
    <property type="entry name" value="Cyclic-di-GMP_PDE-like"/>
</dbReference>
<organism evidence="2 3">
    <name type="scientific">Virgisporangium aurantiacum</name>
    <dbReference type="NCBI Taxonomy" id="175570"/>
    <lineage>
        <taxon>Bacteria</taxon>
        <taxon>Bacillati</taxon>
        <taxon>Actinomycetota</taxon>
        <taxon>Actinomycetes</taxon>
        <taxon>Micromonosporales</taxon>
        <taxon>Micromonosporaceae</taxon>
        <taxon>Virgisporangium</taxon>
    </lineage>
</organism>
<dbReference type="PROSITE" id="PS50883">
    <property type="entry name" value="EAL"/>
    <property type="match status" value="1"/>
</dbReference>
<dbReference type="Pfam" id="PF00563">
    <property type="entry name" value="EAL"/>
    <property type="match status" value="1"/>
</dbReference>
<name>A0A8J3YYZ9_9ACTN</name>
<dbReference type="RefSeq" id="WP_203989931.1">
    <property type="nucleotide sequence ID" value="NZ_BOPG01000012.1"/>
</dbReference>
<evidence type="ECO:0000313" key="3">
    <source>
        <dbReference type="Proteomes" id="UP000612585"/>
    </source>
</evidence>
<dbReference type="EMBL" id="BOPG01000012">
    <property type="protein sequence ID" value="GIJ54604.1"/>
    <property type="molecule type" value="Genomic_DNA"/>
</dbReference>
<dbReference type="Proteomes" id="UP000612585">
    <property type="component" value="Unassembled WGS sequence"/>
</dbReference>
<evidence type="ECO:0000259" key="1">
    <source>
        <dbReference type="PROSITE" id="PS50883"/>
    </source>
</evidence>
<evidence type="ECO:0000313" key="2">
    <source>
        <dbReference type="EMBL" id="GIJ54604.1"/>
    </source>
</evidence>
<dbReference type="InterPro" id="IPR001633">
    <property type="entry name" value="EAL_dom"/>
</dbReference>
<protein>
    <recommendedName>
        <fullName evidence="1">EAL domain-containing protein</fullName>
    </recommendedName>
</protein>
<feature type="domain" description="EAL" evidence="1">
    <location>
        <begin position="15"/>
        <end position="263"/>
    </location>
</feature>
<dbReference type="SMART" id="SM00052">
    <property type="entry name" value="EAL"/>
    <property type="match status" value="1"/>
</dbReference>